<name>A0AAJ0BQT2_9PEZI</name>
<keyword evidence="2" id="KW-1185">Reference proteome</keyword>
<evidence type="ECO:0000313" key="2">
    <source>
        <dbReference type="Proteomes" id="UP001244011"/>
    </source>
</evidence>
<dbReference type="EMBL" id="MU839055">
    <property type="protein sequence ID" value="KAK1761703.1"/>
    <property type="molecule type" value="Genomic_DNA"/>
</dbReference>
<gene>
    <name evidence="1" type="ORF">QBC33DRAFT_564509</name>
</gene>
<dbReference type="Proteomes" id="UP001244011">
    <property type="component" value="Unassembled WGS sequence"/>
</dbReference>
<organism evidence="1 2">
    <name type="scientific">Phialemonium atrogriseum</name>
    <dbReference type="NCBI Taxonomy" id="1093897"/>
    <lineage>
        <taxon>Eukaryota</taxon>
        <taxon>Fungi</taxon>
        <taxon>Dikarya</taxon>
        <taxon>Ascomycota</taxon>
        <taxon>Pezizomycotina</taxon>
        <taxon>Sordariomycetes</taxon>
        <taxon>Sordariomycetidae</taxon>
        <taxon>Cephalothecales</taxon>
        <taxon>Cephalothecaceae</taxon>
        <taxon>Phialemonium</taxon>
    </lineage>
</organism>
<proteinExistence type="predicted"/>
<sequence>MSMNNVAHEQPRYEQGYSLMWREQSPRTENDGAGHRLPPGADVVKFFADYRCRIMRLPPAQQHPYVPRVLHLPRGPNPDYMVFSREEMDVMVGTAGLA</sequence>
<protein>
    <submittedName>
        <fullName evidence="1">Uncharacterized protein</fullName>
    </submittedName>
</protein>
<evidence type="ECO:0000313" key="1">
    <source>
        <dbReference type="EMBL" id="KAK1761703.1"/>
    </source>
</evidence>
<accession>A0AAJ0BQT2</accession>
<comment type="caution">
    <text evidence="1">The sequence shown here is derived from an EMBL/GenBank/DDBJ whole genome shotgun (WGS) entry which is preliminary data.</text>
</comment>
<dbReference type="RefSeq" id="XP_060277916.1">
    <property type="nucleotide sequence ID" value="XM_060430390.1"/>
</dbReference>
<reference evidence="1" key="1">
    <citation type="submission" date="2023-06" db="EMBL/GenBank/DDBJ databases">
        <title>Genome-scale phylogeny and comparative genomics of the fungal order Sordariales.</title>
        <authorList>
            <consortium name="Lawrence Berkeley National Laboratory"/>
            <person name="Hensen N."/>
            <person name="Bonometti L."/>
            <person name="Westerberg I."/>
            <person name="Brannstrom I.O."/>
            <person name="Guillou S."/>
            <person name="Cros-Aarteil S."/>
            <person name="Calhoun S."/>
            <person name="Haridas S."/>
            <person name="Kuo A."/>
            <person name="Mondo S."/>
            <person name="Pangilinan J."/>
            <person name="Riley R."/>
            <person name="Labutti K."/>
            <person name="Andreopoulos B."/>
            <person name="Lipzen A."/>
            <person name="Chen C."/>
            <person name="Yanf M."/>
            <person name="Daum C."/>
            <person name="Ng V."/>
            <person name="Clum A."/>
            <person name="Steindorff A."/>
            <person name="Ohm R."/>
            <person name="Martin F."/>
            <person name="Silar P."/>
            <person name="Natvig D."/>
            <person name="Lalanne C."/>
            <person name="Gautier V."/>
            <person name="Ament-Velasquez S.L."/>
            <person name="Kruys A."/>
            <person name="Hutchinson M.I."/>
            <person name="Powell A.J."/>
            <person name="Barry K."/>
            <person name="Miller A.N."/>
            <person name="Grigoriev I.V."/>
            <person name="Debuchy R."/>
            <person name="Gladieux P."/>
            <person name="Thoren M.H."/>
            <person name="Johannesson H."/>
        </authorList>
    </citation>
    <scope>NUCLEOTIDE SEQUENCE</scope>
    <source>
        <strain evidence="1">8032-3</strain>
    </source>
</reference>
<dbReference type="AlphaFoldDB" id="A0AAJ0BQT2"/>
<dbReference type="GeneID" id="85313577"/>